<dbReference type="InterPro" id="IPR036812">
    <property type="entry name" value="NAD(P)_OxRdtase_dom_sf"/>
</dbReference>
<dbReference type="Pfam" id="PF00248">
    <property type="entry name" value="Aldo_ket_red"/>
    <property type="match status" value="1"/>
</dbReference>
<evidence type="ECO:0000259" key="1">
    <source>
        <dbReference type="Pfam" id="PF00248"/>
    </source>
</evidence>
<dbReference type="PANTHER" id="PTHR43312:SF2">
    <property type="entry name" value="OXIDOREDUCTASE"/>
    <property type="match status" value="1"/>
</dbReference>
<dbReference type="AlphaFoldDB" id="A0A915XJ40"/>
<dbReference type="KEGG" id="ddu:GF1_22560"/>
<sequence>MIYRCFGRTGLRMPVLSCGLMRSMHSWKDMDPGQIPLESQHRLEGIVHRALDSGITHLETARGYGTAERQLGRVLAGIDRDSYILQTKVRPEDDPELFTANVLDSLDRLQVERVDLLAIHGLNDYHSLWQVCRPGGCLAAARELQRRGRVGWVGFSGHGSTGVQLAAVRHEKDGGFDFINLHWYMILQAHSPVLRAARNRDMGVFIISPSDKGGMLHSPPSLLVRLSAPLHPMQFNDLFCLGRPEIHTISVGAARPTDFDLHLDGLARLDQLSLITDIAGRWHRAMEEATGQPRPDALWKKFPSWEETPGYINIPFILWLWNLARGWNLVDFARARYRKLGRDMPWVAGNNGSMCRSYDWRDIAAGAGWEVDDLVRALEEAHHLLGGSGELDASCS</sequence>
<dbReference type="InterPro" id="IPR053135">
    <property type="entry name" value="AKR2_Oxidoreductase"/>
</dbReference>
<gene>
    <name evidence="2" type="ORF">GF1_22560</name>
</gene>
<dbReference type="InterPro" id="IPR023210">
    <property type="entry name" value="NADP_OxRdtase_dom"/>
</dbReference>
<dbReference type="Proteomes" id="UP001063350">
    <property type="component" value="Chromosome"/>
</dbReference>
<dbReference type="SUPFAM" id="SSF51430">
    <property type="entry name" value="NAD(P)-linked oxidoreductase"/>
    <property type="match status" value="1"/>
</dbReference>
<organism evidence="2 3">
    <name type="scientific">Desulfolithobacter dissulfuricans</name>
    <dbReference type="NCBI Taxonomy" id="2795293"/>
    <lineage>
        <taxon>Bacteria</taxon>
        <taxon>Pseudomonadati</taxon>
        <taxon>Thermodesulfobacteriota</taxon>
        <taxon>Desulfobulbia</taxon>
        <taxon>Desulfobulbales</taxon>
        <taxon>Desulfobulbaceae</taxon>
        <taxon>Desulfolithobacter</taxon>
    </lineage>
</organism>
<keyword evidence="3" id="KW-1185">Reference proteome</keyword>
<dbReference type="EMBL" id="AP024233">
    <property type="protein sequence ID" value="BCO09880.1"/>
    <property type="molecule type" value="Genomic_DNA"/>
</dbReference>
<evidence type="ECO:0000313" key="2">
    <source>
        <dbReference type="EMBL" id="BCO09880.1"/>
    </source>
</evidence>
<dbReference type="RefSeq" id="WP_267926618.1">
    <property type="nucleotide sequence ID" value="NZ_AP024233.1"/>
</dbReference>
<evidence type="ECO:0000313" key="3">
    <source>
        <dbReference type="Proteomes" id="UP001063350"/>
    </source>
</evidence>
<feature type="domain" description="NADP-dependent oxidoreductase" evidence="1">
    <location>
        <begin position="19"/>
        <end position="213"/>
    </location>
</feature>
<dbReference type="Gene3D" id="3.20.20.100">
    <property type="entry name" value="NADP-dependent oxidoreductase domain"/>
    <property type="match status" value="1"/>
</dbReference>
<reference evidence="2" key="1">
    <citation type="submission" date="2020-12" db="EMBL/GenBank/DDBJ databases">
        <title>Desulfobium dissulfuricans gen. nov., sp. nov., a novel mesophilic, sulfate-reducing bacterium isolated from a deep-sea hydrothermal vent.</title>
        <authorList>
            <person name="Hashimoto Y."/>
            <person name="Tame A."/>
            <person name="Sawayama S."/>
            <person name="Miyazaki J."/>
            <person name="Takai K."/>
            <person name="Nakagawa S."/>
        </authorList>
    </citation>
    <scope>NUCLEOTIDE SEQUENCE</scope>
    <source>
        <strain evidence="2">GF1</strain>
    </source>
</reference>
<accession>A0A915XJ40</accession>
<protein>
    <submittedName>
        <fullName evidence="2">Oxidoreductase</fullName>
    </submittedName>
</protein>
<proteinExistence type="predicted"/>
<dbReference type="PANTHER" id="PTHR43312">
    <property type="entry name" value="D-THREO-ALDOSE 1-DEHYDROGENASE"/>
    <property type="match status" value="1"/>
</dbReference>
<name>A0A915XJ40_9BACT</name>